<name>A0A3A1YB72_9GAMM</name>
<organism evidence="5 6">
    <name type="scientific">Psittacicella melopsittaci</name>
    <dbReference type="NCBI Taxonomy" id="2028576"/>
    <lineage>
        <taxon>Bacteria</taxon>
        <taxon>Pseudomonadati</taxon>
        <taxon>Pseudomonadota</taxon>
        <taxon>Gammaproteobacteria</taxon>
        <taxon>Pasteurellales</taxon>
        <taxon>Psittacicellaceae</taxon>
        <taxon>Psittacicella</taxon>
    </lineage>
</organism>
<keyword evidence="3" id="KW-0238">DNA-binding</keyword>
<evidence type="ECO:0000256" key="1">
    <source>
        <dbReference type="ARBA" id="ARBA00010923"/>
    </source>
</evidence>
<dbReference type="EMBL" id="NRJH01000015">
    <property type="protein sequence ID" value="RIY33434.1"/>
    <property type="molecule type" value="Genomic_DNA"/>
</dbReference>
<evidence type="ECO:0000259" key="4">
    <source>
        <dbReference type="Pfam" id="PF01420"/>
    </source>
</evidence>
<protein>
    <recommendedName>
        <fullName evidence="4">Type I restriction modification DNA specificity domain-containing protein</fullName>
    </recommendedName>
</protein>
<feature type="domain" description="Type I restriction modification DNA specificity" evidence="4">
    <location>
        <begin position="12"/>
        <end position="161"/>
    </location>
</feature>
<dbReference type="GO" id="GO:0009307">
    <property type="term" value="P:DNA restriction-modification system"/>
    <property type="evidence" value="ECO:0007669"/>
    <property type="project" value="UniProtKB-KW"/>
</dbReference>
<accession>A0A3A1YB72</accession>
<keyword evidence="6" id="KW-1185">Reference proteome</keyword>
<comment type="similarity">
    <text evidence="1">Belongs to the type-I restriction system S methylase family.</text>
</comment>
<dbReference type="InterPro" id="IPR044946">
    <property type="entry name" value="Restrct_endonuc_typeI_TRD_sf"/>
</dbReference>
<dbReference type="Gene3D" id="3.90.220.20">
    <property type="entry name" value="DNA methylase specificity domains"/>
    <property type="match status" value="2"/>
</dbReference>
<dbReference type="OrthoDB" id="1100212at2"/>
<keyword evidence="2" id="KW-0680">Restriction system</keyword>
<evidence type="ECO:0000256" key="2">
    <source>
        <dbReference type="ARBA" id="ARBA00022747"/>
    </source>
</evidence>
<reference evidence="5 6" key="1">
    <citation type="submission" date="2017-08" db="EMBL/GenBank/DDBJ databases">
        <title>Reclassification of Bisgaard taxon 37 and 44.</title>
        <authorList>
            <person name="Christensen H."/>
        </authorList>
    </citation>
    <scope>NUCLEOTIDE SEQUENCE [LARGE SCALE GENOMIC DNA]</scope>
    <source>
        <strain evidence="5 6">B96_4</strain>
    </source>
</reference>
<dbReference type="InterPro" id="IPR000055">
    <property type="entry name" value="Restrct_endonuc_typeI_TRD"/>
</dbReference>
<dbReference type="AlphaFoldDB" id="A0A3A1YB72"/>
<dbReference type="Pfam" id="PF01420">
    <property type="entry name" value="Methylase_S"/>
    <property type="match status" value="2"/>
</dbReference>
<proteinExistence type="inferred from homology"/>
<gene>
    <name evidence="5" type="ORF">CJP74_01885</name>
</gene>
<dbReference type="SUPFAM" id="SSF116734">
    <property type="entry name" value="DNA methylase specificity domain"/>
    <property type="match status" value="2"/>
</dbReference>
<dbReference type="Proteomes" id="UP000266258">
    <property type="component" value="Unassembled WGS sequence"/>
</dbReference>
<sequence>MIASLQQKLSAVEWGEYKIDDLFEKINTKKVKNLEGNLPATTAIISNNQIGRYVNTEGCTILENVFSATANGFGKTFYQPHKFTVLQDSYAFRFKDPSIKIEKVHHFITTSLNRVYQKYDWTNKSGWAKVKNETILLPRRNGVIDFEFIEDFVTELESLNITKIQTYLQTRGLDNYELNEEEIKALASFESLEWGEYQIAELFEKIATNKVQNKEGSLPATTAIISNNQIGRYVNEEGCTILENVFSATANGFGKAFYQPHKFTVLQDSYAFRFKDSSIKIEKVHPFITAALNKVYQKYDWSNKSGWEKIKKEYILLPTKNGQIDFEFIETYILALEKLVVKDLVKFSHSKTTSSQNLSF</sequence>
<feature type="domain" description="Type I restriction modification DNA specificity" evidence="4">
    <location>
        <begin position="193"/>
        <end position="338"/>
    </location>
</feature>
<evidence type="ECO:0000313" key="5">
    <source>
        <dbReference type="EMBL" id="RIY33434.1"/>
    </source>
</evidence>
<comment type="caution">
    <text evidence="5">The sequence shown here is derived from an EMBL/GenBank/DDBJ whole genome shotgun (WGS) entry which is preliminary data.</text>
</comment>
<evidence type="ECO:0000256" key="3">
    <source>
        <dbReference type="ARBA" id="ARBA00023125"/>
    </source>
</evidence>
<dbReference type="GO" id="GO:0003677">
    <property type="term" value="F:DNA binding"/>
    <property type="evidence" value="ECO:0007669"/>
    <property type="project" value="UniProtKB-KW"/>
</dbReference>
<evidence type="ECO:0000313" key="6">
    <source>
        <dbReference type="Proteomes" id="UP000266258"/>
    </source>
</evidence>